<proteinExistence type="predicted"/>
<dbReference type="InterPro" id="IPR007460">
    <property type="entry name" value="BrnT_toxin"/>
</dbReference>
<reference evidence="1 2" key="1">
    <citation type="journal article" date="2016" name="Nat. Commun.">
        <title>Thousands of microbial genomes shed light on interconnected biogeochemical processes in an aquifer system.</title>
        <authorList>
            <person name="Anantharaman K."/>
            <person name="Brown C.T."/>
            <person name="Hug L.A."/>
            <person name="Sharon I."/>
            <person name="Castelle C.J."/>
            <person name="Probst A.J."/>
            <person name="Thomas B.C."/>
            <person name="Singh A."/>
            <person name="Wilkins M.J."/>
            <person name="Karaoz U."/>
            <person name="Brodie E.L."/>
            <person name="Williams K.H."/>
            <person name="Hubbard S.S."/>
            <person name="Banfield J.F."/>
        </authorList>
    </citation>
    <scope>NUCLEOTIDE SEQUENCE [LARGE SCALE GENOMIC DNA]</scope>
</reference>
<dbReference type="EMBL" id="MGGW01000021">
    <property type="protein sequence ID" value="OGM53690.1"/>
    <property type="molecule type" value="Genomic_DNA"/>
</dbReference>
<organism evidence="1 2">
    <name type="scientific">Candidatus Woesebacteria bacterium RIFCSPHIGHO2_12_FULL_41_24</name>
    <dbReference type="NCBI Taxonomy" id="1802510"/>
    <lineage>
        <taxon>Bacteria</taxon>
        <taxon>Candidatus Woeseibacteriota</taxon>
    </lineage>
</organism>
<protein>
    <recommendedName>
        <fullName evidence="3">BrnT family toxin</fullName>
    </recommendedName>
</protein>
<dbReference type="Gene3D" id="3.10.450.530">
    <property type="entry name" value="Ribonuclease toxin, BrnT, of type II toxin-antitoxin system"/>
    <property type="match status" value="1"/>
</dbReference>
<evidence type="ECO:0000313" key="1">
    <source>
        <dbReference type="EMBL" id="OGM53690.1"/>
    </source>
</evidence>
<dbReference type="Pfam" id="PF04365">
    <property type="entry name" value="BrnT_toxin"/>
    <property type="match status" value="1"/>
</dbReference>
<name>A0A1F8APW3_9BACT</name>
<gene>
    <name evidence="1" type="ORF">A3E44_02300</name>
</gene>
<sequence length="101" mass="12122">MARRSGDYFEFDWDKGNKDKNWVRHRVSNQQAEQIFVDKFAFVTPDVKHSTIEPRYQILGQTFAGRYLAVYYTLRGIKIRIISARPMNKKERTQHEKQKEI</sequence>
<dbReference type="Proteomes" id="UP000178603">
    <property type="component" value="Unassembled WGS sequence"/>
</dbReference>
<dbReference type="AlphaFoldDB" id="A0A1F8APW3"/>
<evidence type="ECO:0008006" key="3">
    <source>
        <dbReference type="Google" id="ProtNLM"/>
    </source>
</evidence>
<comment type="caution">
    <text evidence="1">The sequence shown here is derived from an EMBL/GenBank/DDBJ whole genome shotgun (WGS) entry which is preliminary data.</text>
</comment>
<accession>A0A1F8APW3</accession>
<evidence type="ECO:0000313" key="2">
    <source>
        <dbReference type="Proteomes" id="UP000178603"/>
    </source>
</evidence>
<dbReference type="InterPro" id="IPR038573">
    <property type="entry name" value="BrnT_sf"/>
</dbReference>